<keyword evidence="2" id="KW-1185">Reference proteome</keyword>
<protein>
    <submittedName>
        <fullName evidence="1">Uncharacterized protein</fullName>
    </submittedName>
</protein>
<evidence type="ECO:0000313" key="2">
    <source>
        <dbReference type="Proteomes" id="UP001432027"/>
    </source>
</evidence>
<dbReference type="Proteomes" id="UP001432027">
    <property type="component" value="Unassembled WGS sequence"/>
</dbReference>
<name>A0AAV5SJ63_9BILA</name>
<dbReference type="EMBL" id="BTSX01000002">
    <property type="protein sequence ID" value="GMS83311.1"/>
    <property type="molecule type" value="Genomic_DNA"/>
</dbReference>
<sequence length="82" mass="9330">CRFLGVVFAHFSVHYPVEHDGENARESFVILGLLKLLVLPSEANESVSGIVYHFLVAVLNALLDHRMNERYEILWNDGCIMT</sequence>
<gene>
    <name evidence="1" type="ORF">PENTCL1PPCAC_5486</name>
</gene>
<reference evidence="1" key="1">
    <citation type="submission" date="2023-10" db="EMBL/GenBank/DDBJ databases">
        <title>Genome assembly of Pristionchus species.</title>
        <authorList>
            <person name="Yoshida K."/>
            <person name="Sommer R.J."/>
        </authorList>
    </citation>
    <scope>NUCLEOTIDE SEQUENCE</scope>
    <source>
        <strain evidence="1">RS0144</strain>
    </source>
</reference>
<feature type="non-terminal residue" evidence="1">
    <location>
        <position position="1"/>
    </location>
</feature>
<feature type="non-terminal residue" evidence="1">
    <location>
        <position position="82"/>
    </location>
</feature>
<proteinExistence type="predicted"/>
<evidence type="ECO:0000313" key="1">
    <source>
        <dbReference type="EMBL" id="GMS83311.1"/>
    </source>
</evidence>
<dbReference type="AlphaFoldDB" id="A0AAV5SJ63"/>
<organism evidence="1 2">
    <name type="scientific">Pristionchus entomophagus</name>
    <dbReference type="NCBI Taxonomy" id="358040"/>
    <lineage>
        <taxon>Eukaryota</taxon>
        <taxon>Metazoa</taxon>
        <taxon>Ecdysozoa</taxon>
        <taxon>Nematoda</taxon>
        <taxon>Chromadorea</taxon>
        <taxon>Rhabditida</taxon>
        <taxon>Rhabditina</taxon>
        <taxon>Diplogasteromorpha</taxon>
        <taxon>Diplogasteroidea</taxon>
        <taxon>Neodiplogasteridae</taxon>
        <taxon>Pristionchus</taxon>
    </lineage>
</organism>
<comment type="caution">
    <text evidence="1">The sequence shown here is derived from an EMBL/GenBank/DDBJ whole genome shotgun (WGS) entry which is preliminary data.</text>
</comment>
<accession>A0AAV5SJ63</accession>